<protein>
    <submittedName>
        <fullName evidence="1">Uncharacterized protein</fullName>
    </submittedName>
</protein>
<dbReference type="EMBL" id="GBRH01245705">
    <property type="protein sequence ID" value="JAD52190.1"/>
    <property type="molecule type" value="Transcribed_RNA"/>
</dbReference>
<organism evidence="1">
    <name type="scientific">Arundo donax</name>
    <name type="common">Giant reed</name>
    <name type="synonym">Donax arundinaceus</name>
    <dbReference type="NCBI Taxonomy" id="35708"/>
    <lineage>
        <taxon>Eukaryota</taxon>
        <taxon>Viridiplantae</taxon>
        <taxon>Streptophyta</taxon>
        <taxon>Embryophyta</taxon>
        <taxon>Tracheophyta</taxon>
        <taxon>Spermatophyta</taxon>
        <taxon>Magnoliopsida</taxon>
        <taxon>Liliopsida</taxon>
        <taxon>Poales</taxon>
        <taxon>Poaceae</taxon>
        <taxon>PACMAD clade</taxon>
        <taxon>Arundinoideae</taxon>
        <taxon>Arundineae</taxon>
        <taxon>Arundo</taxon>
    </lineage>
</organism>
<proteinExistence type="predicted"/>
<reference evidence="1" key="2">
    <citation type="journal article" date="2015" name="Data Brief">
        <title>Shoot transcriptome of the giant reed, Arundo donax.</title>
        <authorList>
            <person name="Barrero R.A."/>
            <person name="Guerrero F.D."/>
            <person name="Moolhuijzen P."/>
            <person name="Goolsby J.A."/>
            <person name="Tidwell J."/>
            <person name="Bellgard S.E."/>
            <person name="Bellgard M.I."/>
        </authorList>
    </citation>
    <scope>NUCLEOTIDE SEQUENCE</scope>
    <source>
        <tissue evidence="1">Shoot tissue taken approximately 20 cm above the soil surface</tissue>
    </source>
</reference>
<name>A0A0A9ATG0_ARUDO</name>
<reference evidence="1" key="1">
    <citation type="submission" date="2014-09" db="EMBL/GenBank/DDBJ databases">
        <authorList>
            <person name="Magalhaes I.L.F."/>
            <person name="Oliveira U."/>
            <person name="Santos F.R."/>
            <person name="Vidigal T.H.D.A."/>
            <person name="Brescovit A.D."/>
            <person name="Santos A.J."/>
        </authorList>
    </citation>
    <scope>NUCLEOTIDE SEQUENCE</scope>
    <source>
        <tissue evidence="1">Shoot tissue taken approximately 20 cm above the soil surface</tissue>
    </source>
</reference>
<sequence>MAMITFIKGYPEVDTERWNWRTTNSLIWIQKLDRLEKNDILLYPCQLASPFYLLVFD</sequence>
<dbReference type="AlphaFoldDB" id="A0A0A9ATG0"/>
<accession>A0A0A9ATG0</accession>
<evidence type="ECO:0000313" key="1">
    <source>
        <dbReference type="EMBL" id="JAD52190.1"/>
    </source>
</evidence>